<feature type="repeat" description="ANK" evidence="3">
    <location>
        <begin position="985"/>
        <end position="1017"/>
    </location>
</feature>
<feature type="repeat" description="ANK" evidence="3">
    <location>
        <begin position="559"/>
        <end position="591"/>
    </location>
</feature>
<feature type="repeat" description="ANK" evidence="3">
    <location>
        <begin position="853"/>
        <end position="885"/>
    </location>
</feature>
<feature type="repeat" description="ANK" evidence="3">
    <location>
        <begin position="215"/>
        <end position="247"/>
    </location>
</feature>
<evidence type="ECO:0000313" key="6">
    <source>
        <dbReference type="Proteomes" id="UP001152024"/>
    </source>
</evidence>
<evidence type="ECO:0000256" key="1">
    <source>
        <dbReference type="ARBA" id="ARBA00022737"/>
    </source>
</evidence>
<dbReference type="InterPro" id="IPR010730">
    <property type="entry name" value="HET"/>
</dbReference>
<dbReference type="PANTHER" id="PTHR24126">
    <property type="entry name" value="ANKYRIN REPEAT, PH AND SEC7 DOMAIN CONTAINING PROTEIN SECG-RELATED"/>
    <property type="match status" value="1"/>
</dbReference>
<sequence length="1687" mass="185411">MTSQESTKAIDCPQDYGREPVAAFVPVFSDLAKRLLQEGFISDGSDRINKAEALLWAVEHNHIPLVEELIADGADVNLPAADGWTCLGASAQLPSPEMLSILLRNGADVAASCGMGGYTALHRAAEGGRSQAAKILISHGSKIDARTSRGTYPLHQAADKGCVETIQVLLEAGANLQCADDEGWTSLHAACQAGHIDAMQLLVDWGASVTSTTTDGCTPLHTAAIAAKHEIVKQLLESGAHINALAERGRSVLAFSVTANSVDTAQVLLDHGADIEGRDTSGMTPLTSAVLCNALEMVSFLLDSGADIEGRTTDGYTALHLAAESNLQQTSQLLIEKGADIESRTTLRARDRHFGDEGLTPLLVAARYRSVDTAHILVNHGAKTEATAKGYTGLHFASMGRSKSLIRFFAQEGVFINARTLDLGDTALILASDGGDPQIVALLIKLGADVNASNNIGWTPLHFAAYGGFEPIAEILLNHGANSAAASLEGQRPRDVAYGKNHHHVKTLIDGSVPVSLDAQNESKARRISLLFQTARDGHLVKNLQILDEGIDINSLDRDGRSSLSFAAENGWIDIVQALTSRKADMNLQDNYGGTPIWWASKWGHEIVVKHLLEQGAHYDTQDADGQSPLSISSQYGHLATVRMLLEHGADPNSITHYEKTPLLFAVDNGQLAVVELLLDSGADVNYRNAQNESALWLAEKKQHKLIAEALRTHPDFVESESDEQITDIRIGRRRQYRHNSLESVSLTSVSPLVSKRHDSLLQASRNGQTAMIKRLINAGADPDLSINSQTALDTAAASGQFEAVTTLIEYGATVNRYGSCRNPLVSAASAGHSSVIKLLCSLGASVDSGHEWGDSALMNAAEHGHEAATSLLLQQGAKTETRDSYGRGPLWHATNNRFGNVVKLLVENGANLECADLTGCTPLMVAVQRGDRKITQFLLEKGSQMRPESGKNYSPLCYAAKNGNEAIVELLLDHGADVNFLSDGKRTALHVATIERHTMVMKLLIEGGADVFMRDADGRTALSLAKESSNDTAIRLLCQSGSLRHSHLRKEKKAEEENALEKSFYQYHPLTMENSIRIIRLYPGSHGDILSFELEEVRLVHTTSFEALSYEWQEKVGTVPVLCDDEKILVTPNCKAAMEKLRLRTKSRYIWIDAICINQADDQERNQQVAIMAEIFRAADKVIMWLGEETDLMSAAFEALPVLAKAQRKLLQEAGELSDDGELWEGDEDPRNLLYRMSNNKYITDAFENLMDRTYWTRAWILPEIIIAGSRGIVICGNQSCNWPTLKFGMPLYRFCGFGMTPLVFNGSLADEFAIKGKLPFADVIYLLHTLDATDLRDKVFAALGLSSSDKKLVERPVANYTMSVQQVFVQAARYIIDLDGLLWAWRLGMQRSTKQVSDLPTWVPDFSRRPADAEVEPFGYRHVPCRLDIVEAPVTTDTSLQIGGCIFDRVVFKLKLTRDLDISTILSLAAEALGSRHQSIYDLYPIGDGFSINSTEKDRQKQTQSVSSLRKSTNAGALFDTIFRLESLPHSSDDGMTADGAFMLLMGYLVWTLYRDVKTLEQSRTVPDYARRAADIWFEESIDAEAFIDFEIDNLALMEDLVRYDKDLIYTENGYFGLANHGEAEDGLSIALVGNDSTFRLLRKKGNPKSHYEYVDMVFLNFMGEEIDKPEKVYKDINRERLEFR</sequence>
<feature type="repeat" description="ANK" evidence="3">
    <location>
        <begin position="248"/>
        <end position="280"/>
    </location>
</feature>
<dbReference type="Pfam" id="PF12796">
    <property type="entry name" value="Ank_2"/>
    <property type="match status" value="7"/>
</dbReference>
<feature type="repeat" description="ANK" evidence="3">
    <location>
        <begin position="182"/>
        <end position="214"/>
    </location>
</feature>
<evidence type="ECO:0000259" key="4">
    <source>
        <dbReference type="Pfam" id="PF06985"/>
    </source>
</evidence>
<dbReference type="PROSITE" id="PS50088">
    <property type="entry name" value="ANK_REPEAT"/>
    <property type="match status" value="21"/>
</dbReference>
<feature type="repeat" description="ANK" evidence="3">
    <location>
        <begin position="658"/>
        <end position="690"/>
    </location>
</feature>
<feature type="repeat" description="ANK" evidence="3">
    <location>
        <begin position="886"/>
        <end position="918"/>
    </location>
</feature>
<feature type="repeat" description="ANK" evidence="3">
    <location>
        <begin position="149"/>
        <end position="181"/>
    </location>
</feature>
<organism evidence="5 6">
    <name type="scientific">Fusarium equiseti</name>
    <name type="common">Fusarium scirpi</name>
    <dbReference type="NCBI Taxonomy" id="61235"/>
    <lineage>
        <taxon>Eukaryota</taxon>
        <taxon>Fungi</taxon>
        <taxon>Dikarya</taxon>
        <taxon>Ascomycota</taxon>
        <taxon>Pezizomycotina</taxon>
        <taxon>Sordariomycetes</taxon>
        <taxon>Hypocreomycetidae</taxon>
        <taxon>Hypocreales</taxon>
        <taxon>Nectriaceae</taxon>
        <taxon>Fusarium</taxon>
        <taxon>Fusarium incarnatum-equiseti species complex</taxon>
    </lineage>
</organism>
<feature type="repeat" description="ANK" evidence="3">
    <location>
        <begin position="592"/>
        <end position="624"/>
    </location>
</feature>
<feature type="repeat" description="ANK" evidence="3">
    <location>
        <begin position="919"/>
        <end position="951"/>
    </location>
</feature>
<dbReference type="InterPro" id="IPR002110">
    <property type="entry name" value="Ankyrin_rpt"/>
</dbReference>
<feature type="repeat" description="ANK" evidence="3">
    <location>
        <begin position="314"/>
        <end position="346"/>
    </location>
</feature>
<dbReference type="SMART" id="SM00248">
    <property type="entry name" value="ANK"/>
    <property type="match status" value="27"/>
</dbReference>
<evidence type="ECO:0000313" key="5">
    <source>
        <dbReference type="EMBL" id="KAJ4128088.1"/>
    </source>
</evidence>
<dbReference type="Proteomes" id="UP001152024">
    <property type="component" value="Unassembled WGS sequence"/>
</dbReference>
<feature type="repeat" description="ANK" evidence="3">
    <location>
        <begin position="952"/>
        <end position="984"/>
    </location>
</feature>
<feature type="repeat" description="ANK" evidence="3">
    <location>
        <begin position="49"/>
        <end position="81"/>
    </location>
</feature>
<reference evidence="5" key="1">
    <citation type="submission" date="2022-09" db="EMBL/GenBank/DDBJ databases">
        <title>Fusarium specimens isolated from Avocado Roots.</title>
        <authorList>
            <person name="Stajich J."/>
            <person name="Roper C."/>
            <person name="Heimlech-Rivalta G."/>
        </authorList>
    </citation>
    <scope>NUCLEOTIDE SEQUENCE</scope>
    <source>
        <strain evidence="5">CF00095</strain>
    </source>
</reference>
<feature type="repeat" description="ANK" evidence="3">
    <location>
        <begin position="788"/>
        <end position="820"/>
    </location>
</feature>
<feature type="repeat" description="ANK" evidence="3">
    <location>
        <begin position="456"/>
        <end position="488"/>
    </location>
</feature>
<evidence type="ECO:0000256" key="2">
    <source>
        <dbReference type="ARBA" id="ARBA00023043"/>
    </source>
</evidence>
<feature type="repeat" description="ANK" evidence="3">
    <location>
        <begin position="423"/>
        <end position="455"/>
    </location>
</feature>
<feature type="repeat" description="ANK" evidence="3">
    <location>
        <begin position="116"/>
        <end position="148"/>
    </location>
</feature>
<dbReference type="SUPFAM" id="SSF48403">
    <property type="entry name" value="Ankyrin repeat"/>
    <property type="match status" value="3"/>
</dbReference>
<dbReference type="Pfam" id="PF06985">
    <property type="entry name" value="HET"/>
    <property type="match status" value="1"/>
</dbReference>
<feature type="repeat" description="ANK" evidence="3">
    <location>
        <begin position="625"/>
        <end position="657"/>
    </location>
</feature>
<feature type="repeat" description="ANK" evidence="3">
    <location>
        <begin position="357"/>
        <end position="389"/>
    </location>
</feature>
<accession>A0ABQ8R6J8</accession>
<feature type="domain" description="Heterokaryon incompatibility" evidence="4">
    <location>
        <begin position="1106"/>
        <end position="1265"/>
    </location>
</feature>
<gene>
    <name evidence="5" type="ORF">NW768_008372</name>
</gene>
<protein>
    <recommendedName>
        <fullName evidence="4">Heterokaryon incompatibility domain-containing protein</fullName>
    </recommendedName>
</protein>
<dbReference type="Gene3D" id="1.25.40.20">
    <property type="entry name" value="Ankyrin repeat-containing domain"/>
    <property type="match status" value="8"/>
</dbReference>
<dbReference type="Pfam" id="PF00023">
    <property type="entry name" value="Ank"/>
    <property type="match status" value="2"/>
</dbReference>
<keyword evidence="6" id="KW-1185">Reference proteome</keyword>
<dbReference type="PRINTS" id="PR01415">
    <property type="entry name" value="ANKYRIN"/>
</dbReference>
<dbReference type="InterPro" id="IPR036770">
    <property type="entry name" value="Ankyrin_rpt-contain_sf"/>
</dbReference>
<proteinExistence type="predicted"/>
<feature type="repeat" description="ANK" evidence="3">
    <location>
        <begin position="281"/>
        <end position="313"/>
    </location>
</feature>
<keyword evidence="2 3" id="KW-0040">ANK repeat</keyword>
<dbReference type="EMBL" id="JAOQBH010000012">
    <property type="protein sequence ID" value="KAJ4128088.1"/>
    <property type="molecule type" value="Genomic_DNA"/>
</dbReference>
<comment type="caution">
    <text evidence="5">The sequence shown here is derived from an EMBL/GenBank/DDBJ whole genome shotgun (WGS) entry which is preliminary data.</text>
</comment>
<evidence type="ECO:0000256" key="3">
    <source>
        <dbReference type="PROSITE-ProRule" id="PRU00023"/>
    </source>
</evidence>
<dbReference type="PROSITE" id="PS50297">
    <property type="entry name" value="ANK_REP_REGION"/>
    <property type="match status" value="19"/>
</dbReference>
<dbReference type="PANTHER" id="PTHR24126:SF14">
    <property type="entry name" value="ANK_REP_REGION DOMAIN-CONTAINING PROTEIN"/>
    <property type="match status" value="1"/>
</dbReference>
<keyword evidence="1" id="KW-0677">Repeat</keyword>
<name>A0ABQ8R6J8_FUSEQ</name>